<keyword evidence="2" id="KW-0963">Cytoplasm</keyword>
<dbReference type="Proteomes" id="UP000054908">
    <property type="component" value="Unassembled WGS sequence"/>
</dbReference>
<dbReference type="EMBL" id="LNYL01000050">
    <property type="protein sequence ID" value="KTD24410.1"/>
    <property type="molecule type" value="Genomic_DNA"/>
</dbReference>
<gene>
    <name evidence="8" type="ORF">Lmac_2497</name>
</gene>
<comment type="similarity">
    <text evidence="5">Belongs to the Rap family.</text>
</comment>
<dbReference type="InterPro" id="IPR051476">
    <property type="entry name" value="Bac_ResReg_Asp_Phosphatase"/>
</dbReference>
<dbReference type="RefSeq" id="WP_058453200.1">
    <property type="nucleotide sequence ID" value="NZ_CAAAIB010000007.1"/>
</dbReference>
<evidence type="ECO:0000256" key="5">
    <source>
        <dbReference type="ARBA" id="ARBA00038253"/>
    </source>
</evidence>
<comment type="caution">
    <text evidence="8">The sequence shown here is derived from an EMBL/GenBank/DDBJ whole genome shotgun (WGS) entry which is preliminary data.</text>
</comment>
<reference evidence="8 9" key="1">
    <citation type="submission" date="2015-11" db="EMBL/GenBank/DDBJ databases">
        <title>Genomic analysis of 38 Legionella species identifies large and diverse effector repertoires.</title>
        <authorList>
            <person name="Burstein D."/>
            <person name="Amaro F."/>
            <person name="Zusman T."/>
            <person name="Lifshitz Z."/>
            <person name="Cohen O."/>
            <person name="Gilbert J.A."/>
            <person name="Pupko T."/>
            <person name="Shuman H.A."/>
            <person name="Segal G."/>
        </authorList>
    </citation>
    <scope>NUCLEOTIDE SEQUENCE [LARGE SCALE GENOMIC DNA]</scope>
    <source>
        <strain evidence="8 9">PX-1-G2-E2</strain>
    </source>
</reference>
<proteinExistence type="inferred from homology"/>
<dbReference type="PROSITE" id="PS50005">
    <property type="entry name" value="TPR"/>
    <property type="match status" value="2"/>
</dbReference>
<dbReference type="Gene3D" id="1.25.40.10">
    <property type="entry name" value="Tetratricopeptide repeat domain"/>
    <property type="match status" value="2"/>
</dbReference>
<dbReference type="SUPFAM" id="SSF48452">
    <property type="entry name" value="TPR-like"/>
    <property type="match status" value="1"/>
</dbReference>
<dbReference type="GO" id="GO:0005737">
    <property type="term" value="C:cytoplasm"/>
    <property type="evidence" value="ECO:0007669"/>
    <property type="project" value="UniProtKB-SubCell"/>
</dbReference>
<keyword evidence="7" id="KW-0175">Coiled coil</keyword>
<accession>A0A0W0VWP2</accession>
<evidence type="ECO:0000313" key="9">
    <source>
        <dbReference type="Proteomes" id="UP000054908"/>
    </source>
</evidence>
<dbReference type="OrthoDB" id="5657190at2"/>
<organism evidence="8 9">
    <name type="scientific">Legionella maceachernii</name>
    <dbReference type="NCBI Taxonomy" id="466"/>
    <lineage>
        <taxon>Bacteria</taxon>
        <taxon>Pseudomonadati</taxon>
        <taxon>Pseudomonadota</taxon>
        <taxon>Gammaproteobacteria</taxon>
        <taxon>Legionellales</taxon>
        <taxon>Legionellaceae</taxon>
        <taxon>Legionella</taxon>
    </lineage>
</organism>
<name>A0A0W0VWP2_9GAMM</name>
<feature type="coiled-coil region" evidence="7">
    <location>
        <begin position="173"/>
        <end position="211"/>
    </location>
</feature>
<dbReference type="Pfam" id="PF13424">
    <property type="entry name" value="TPR_12"/>
    <property type="match status" value="1"/>
</dbReference>
<comment type="subcellular location">
    <subcellularLocation>
        <location evidence="1">Cytoplasm</location>
    </subcellularLocation>
</comment>
<evidence type="ECO:0000256" key="3">
    <source>
        <dbReference type="ARBA" id="ARBA00022737"/>
    </source>
</evidence>
<evidence type="ECO:0000256" key="2">
    <source>
        <dbReference type="ARBA" id="ARBA00022490"/>
    </source>
</evidence>
<evidence type="ECO:0000256" key="1">
    <source>
        <dbReference type="ARBA" id="ARBA00004496"/>
    </source>
</evidence>
<feature type="repeat" description="TPR" evidence="6">
    <location>
        <begin position="248"/>
        <end position="281"/>
    </location>
</feature>
<evidence type="ECO:0000256" key="4">
    <source>
        <dbReference type="ARBA" id="ARBA00022803"/>
    </source>
</evidence>
<dbReference type="PANTHER" id="PTHR46630">
    <property type="entry name" value="TETRATRICOPEPTIDE REPEAT PROTEIN 29"/>
    <property type="match status" value="1"/>
</dbReference>
<dbReference type="SMART" id="SM00028">
    <property type="entry name" value="TPR"/>
    <property type="match status" value="5"/>
</dbReference>
<dbReference type="AlphaFoldDB" id="A0A0W0VWP2"/>
<keyword evidence="3" id="KW-0677">Repeat</keyword>
<sequence length="354" mass="40515">MGPESVLVEVRKLDSEGRFSEIIELETQGLSNSDQCEVDFYIGKSYYALGEFEEAQMRLSRSLTTLSPQSSSKLQIQVRLYLGACNLQMENYSQSIVHLNAAKSLFESLSDEDRNDELVKIGTQIYFYLAQSLKFENKHEEAIETLVSALNLDENWREEPEDKIPLLLELGINSNLAKKYEQAESQLRSVLELLTKNLEENEFLVADLKQQLGFSMLKQNRVNPAIEMFTSALDVYKKAADRNEADIASAQFMLGICYLRHKNYEEADQYLQQSLAVFNNPNLPMAELKQACAFIKWIAQDERKDITLAFHTHHDRSSFKRLEEILTAIEQLENQEANLGKAEEATRSCGQSFH</sequence>
<protein>
    <submittedName>
        <fullName evidence="8">Tetratricopeptide repeat protein</fullName>
    </submittedName>
</protein>
<dbReference type="PATRIC" id="fig|466.6.peg.2664"/>
<dbReference type="Pfam" id="PF13181">
    <property type="entry name" value="TPR_8"/>
    <property type="match status" value="1"/>
</dbReference>
<dbReference type="InterPro" id="IPR019734">
    <property type="entry name" value="TPR_rpt"/>
</dbReference>
<dbReference type="STRING" id="466.Lmac_2497"/>
<keyword evidence="9" id="KW-1185">Reference proteome</keyword>
<evidence type="ECO:0000313" key="8">
    <source>
        <dbReference type="EMBL" id="KTD24410.1"/>
    </source>
</evidence>
<keyword evidence="4 6" id="KW-0802">TPR repeat</keyword>
<dbReference type="InterPro" id="IPR011990">
    <property type="entry name" value="TPR-like_helical_dom_sf"/>
</dbReference>
<feature type="repeat" description="TPR" evidence="6">
    <location>
        <begin position="123"/>
        <end position="156"/>
    </location>
</feature>
<evidence type="ECO:0000256" key="7">
    <source>
        <dbReference type="SAM" id="Coils"/>
    </source>
</evidence>
<evidence type="ECO:0000256" key="6">
    <source>
        <dbReference type="PROSITE-ProRule" id="PRU00339"/>
    </source>
</evidence>
<dbReference type="PANTHER" id="PTHR46630:SF1">
    <property type="entry name" value="TETRATRICOPEPTIDE REPEAT PROTEIN 29"/>
    <property type="match status" value="1"/>
</dbReference>